<evidence type="ECO:0000256" key="3">
    <source>
        <dbReference type="RuleBase" id="RU000363"/>
    </source>
</evidence>
<dbReference type="PRINTS" id="PR00080">
    <property type="entry name" value="SDRFAMILY"/>
</dbReference>
<evidence type="ECO:0000313" key="5">
    <source>
        <dbReference type="Proteomes" id="UP000827549"/>
    </source>
</evidence>
<dbReference type="EMBL" id="CP086716">
    <property type="protein sequence ID" value="WOO80065.1"/>
    <property type="molecule type" value="Genomic_DNA"/>
</dbReference>
<dbReference type="GO" id="GO:0004806">
    <property type="term" value="F:triacylglycerol lipase activity"/>
    <property type="evidence" value="ECO:0007669"/>
    <property type="project" value="TreeGrafter"/>
</dbReference>
<proteinExistence type="inferred from homology"/>
<dbReference type="GO" id="GO:0019433">
    <property type="term" value="P:triglyceride catabolic process"/>
    <property type="evidence" value="ECO:0007669"/>
    <property type="project" value="TreeGrafter"/>
</dbReference>
<protein>
    <submittedName>
        <fullName evidence="4">Short-chain dehydrogenase cctT</fullName>
    </submittedName>
</protein>
<sequence length="296" mass="30776">MEQRVVLITGCGEPTSIGAALALELKAHGLRVFATARNVGSMAGLAAEGIDTLELDVTSPASIRVAVTTLEDATGRLDVLVNNAGVMGRSPLLDTDLAALRAMLEVNTLAPLAMVQACAGLLVAGALRSGRDSVVANISSIGAIGLPFMGAYGVSKAAETALSDTLRREIANLRIRVVTVSLGSVQTQMAVGDKSVPLLSGKPSGFFPNWEQLDAAAKHTMVKNAASGPLPRTVARRLAAELVAKPRGHIWDGFPAWVFRFVVPLLPVALLDWILRTSTSAGLVLAPSAGDTPKTE</sequence>
<dbReference type="RefSeq" id="XP_062626097.1">
    <property type="nucleotide sequence ID" value="XM_062770113.1"/>
</dbReference>
<reference evidence="4" key="1">
    <citation type="submission" date="2023-10" db="EMBL/GenBank/DDBJ databases">
        <authorList>
            <person name="Noh H."/>
        </authorList>
    </citation>
    <scope>NUCLEOTIDE SEQUENCE</scope>
    <source>
        <strain evidence="4">DUCC4014</strain>
    </source>
</reference>
<gene>
    <name evidence="4" type="primary">cctT_2</name>
    <name evidence="4" type="ORF">LOC62_03G003577</name>
</gene>
<evidence type="ECO:0000256" key="1">
    <source>
        <dbReference type="ARBA" id="ARBA00006484"/>
    </source>
</evidence>
<dbReference type="Pfam" id="PF00106">
    <property type="entry name" value="adh_short"/>
    <property type="match status" value="1"/>
</dbReference>
<dbReference type="GeneID" id="87806819"/>
<dbReference type="GO" id="GO:0005783">
    <property type="term" value="C:endoplasmic reticulum"/>
    <property type="evidence" value="ECO:0007669"/>
    <property type="project" value="TreeGrafter"/>
</dbReference>
<dbReference type="GO" id="GO:0006654">
    <property type="term" value="P:phosphatidic acid biosynthetic process"/>
    <property type="evidence" value="ECO:0007669"/>
    <property type="project" value="TreeGrafter"/>
</dbReference>
<keyword evidence="5" id="KW-1185">Reference proteome</keyword>
<evidence type="ECO:0000313" key="4">
    <source>
        <dbReference type="EMBL" id="WOO80065.1"/>
    </source>
</evidence>
<dbReference type="Proteomes" id="UP000827549">
    <property type="component" value="Chromosome 3"/>
</dbReference>
<organism evidence="4 5">
    <name type="scientific">Vanrija pseudolonga</name>
    <dbReference type="NCBI Taxonomy" id="143232"/>
    <lineage>
        <taxon>Eukaryota</taxon>
        <taxon>Fungi</taxon>
        <taxon>Dikarya</taxon>
        <taxon>Basidiomycota</taxon>
        <taxon>Agaricomycotina</taxon>
        <taxon>Tremellomycetes</taxon>
        <taxon>Trichosporonales</taxon>
        <taxon>Trichosporonaceae</taxon>
        <taxon>Vanrija</taxon>
    </lineage>
</organism>
<dbReference type="GO" id="GO:0000140">
    <property type="term" value="F:acylglycerone-phosphate reductase (NADP+) activity"/>
    <property type="evidence" value="ECO:0007669"/>
    <property type="project" value="TreeGrafter"/>
</dbReference>
<evidence type="ECO:0000256" key="2">
    <source>
        <dbReference type="ARBA" id="ARBA00023002"/>
    </source>
</evidence>
<dbReference type="InterPro" id="IPR002347">
    <property type="entry name" value="SDR_fam"/>
</dbReference>
<dbReference type="GO" id="GO:0005811">
    <property type="term" value="C:lipid droplet"/>
    <property type="evidence" value="ECO:0007669"/>
    <property type="project" value="TreeGrafter"/>
</dbReference>
<dbReference type="PANTHER" id="PTHR44169:SF6">
    <property type="entry name" value="NADPH-DEPENDENT 1-ACYLDIHYDROXYACETONE PHOSPHATE REDUCTASE"/>
    <property type="match status" value="1"/>
</dbReference>
<accession>A0AAF0Y4S2</accession>
<dbReference type="Gene3D" id="3.40.50.720">
    <property type="entry name" value="NAD(P)-binding Rossmann-like Domain"/>
    <property type="match status" value="1"/>
</dbReference>
<dbReference type="SUPFAM" id="SSF51735">
    <property type="entry name" value="NAD(P)-binding Rossmann-fold domains"/>
    <property type="match status" value="1"/>
</dbReference>
<comment type="similarity">
    <text evidence="1 3">Belongs to the short-chain dehydrogenases/reductases (SDR) family.</text>
</comment>
<name>A0AAF0Y4S2_9TREE</name>
<dbReference type="PANTHER" id="PTHR44169">
    <property type="entry name" value="NADPH-DEPENDENT 1-ACYLDIHYDROXYACETONE PHOSPHATE REDUCTASE"/>
    <property type="match status" value="1"/>
</dbReference>
<dbReference type="PRINTS" id="PR00081">
    <property type="entry name" value="GDHRDH"/>
</dbReference>
<dbReference type="InterPro" id="IPR036291">
    <property type="entry name" value="NAD(P)-bd_dom_sf"/>
</dbReference>
<dbReference type="AlphaFoldDB" id="A0AAF0Y4S2"/>
<keyword evidence="2" id="KW-0560">Oxidoreductase</keyword>